<protein>
    <recommendedName>
        <fullName evidence="2">Methyltransferase type 11 domain-containing protein</fullName>
    </recommendedName>
</protein>
<feature type="region of interest" description="Disordered" evidence="1">
    <location>
        <begin position="1"/>
        <end position="21"/>
    </location>
</feature>
<keyword evidence="4" id="KW-1185">Reference proteome</keyword>
<dbReference type="Proteomes" id="UP001499851">
    <property type="component" value="Unassembled WGS sequence"/>
</dbReference>
<sequence>MPHDHHDHDHHDRRHGAIEGRHSHRYNRIARLLGPLQYRRIAADIAAAAPESAAVLDVGTGPGILLRILAKRRPDLRLAGVDLARDMIDHAARNLAHLDPAPDLRTADVAALPFDDAAFDLVVTTYSSHHWSDPETGGAEIARVLKDGGRLLDYDFPRGPFDAFDDLAETARTPFRSPWMPFMRTVRFEAAKR</sequence>
<proteinExistence type="predicted"/>
<dbReference type="InterPro" id="IPR013216">
    <property type="entry name" value="Methyltransf_11"/>
</dbReference>
<dbReference type="Gene3D" id="3.40.50.150">
    <property type="entry name" value="Vaccinia Virus protein VP39"/>
    <property type="match status" value="1"/>
</dbReference>
<feature type="domain" description="Methyltransferase type 11" evidence="2">
    <location>
        <begin position="56"/>
        <end position="152"/>
    </location>
</feature>
<dbReference type="Pfam" id="PF08241">
    <property type="entry name" value="Methyltransf_11"/>
    <property type="match status" value="1"/>
</dbReference>
<evidence type="ECO:0000313" key="3">
    <source>
        <dbReference type="EMBL" id="GAA1691598.1"/>
    </source>
</evidence>
<dbReference type="SUPFAM" id="SSF53335">
    <property type="entry name" value="S-adenosyl-L-methionine-dependent methyltransferases"/>
    <property type="match status" value="1"/>
</dbReference>
<comment type="caution">
    <text evidence="3">The sequence shown here is derived from an EMBL/GenBank/DDBJ whole genome shotgun (WGS) entry which is preliminary data.</text>
</comment>
<reference evidence="3 4" key="1">
    <citation type="journal article" date="2019" name="Int. J. Syst. Evol. Microbiol.">
        <title>The Global Catalogue of Microorganisms (GCM) 10K type strain sequencing project: providing services to taxonomists for standard genome sequencing and annotation.</title>
        <authorList>
            <consortium name="The Broad Institute Genomics Platform"/>
            <consortium name="The Broad Institute Genome Sequencing Center for Infectious Disease"/>
            <person name="Wu L."/>
            <person name="Ma J."/>
        </authorList>
    </citation>
    <scope>NUCLEOTIDE SEQUENCE [LARGE SCALE GENOMIC DNA]</scope>
    <source>
        <strain evidence="3 4">JCM 16001</strain>
    </source>
</reference>
<organism evidence="3 4">
    <name type="scientific">Glycomyces endophyticus</name>
    <dbReference type="NCBI Taxonomy" id="480996"/>
    <lineage>
        <taxon>Bacteria</taxon>
        <taxon>Bacillati</taxon>
        <taxon>Actinomycetota</taxon>
        <taxon>Actinomycetes</taxon>
        <taxon>Glycomycetales</taxon>
        <taxon>Glycomycetaceae</taxon>
        <taxon>Glycomyces</taxon>
    </lineage>
</organism>
<evidence type="ECO:0000256" key="1">
    <source>
        <dbReference type="SAM" id="MobiDB-lite"/>
    </source>
</evidence>
<dbReference type="InterPro" id="IPR029063">
    <property type="entry name" value="SAM-dependent_MTases_sf"/>
</dbReference>
<dbReference type="EMBL" id="BAAAQF010000023">
    <property type="protein sequence ID" value="GAA1691598.1"/>
    <property type="molecule type" value="Genomic_DNA"/>
</dbReference>
<dbReference type="RefSeq" id="WP_344491286.1">
    <property type="nucleotide sequence ID" value="NZ_BAAAQF010000023.1"/>
</dbReference>
<evidence type="ECO:0000259" key="2">
    <source>
        <dbReference type="Pfam" id="PF08241"/>
    </source>
</evidence>
<name>A0ABN2HQ78_9ACTN</name>
<dbReference type="CDD" id="cd02440">
    <property type="entry name" value="AdoMet_MTases"/>
    <property type="match status" value="1"/>
</dbReference>
<evidence type="ECO:0000313" key="4">
    <source>
        <dbReference type="Proteomes" id="UP001499851"/>
    </source>
</evidence>
<dbReference type="PANTHER" id="PTHR43591">
    <property type="entry name" value="METHYLTRANSFERASE"/>
    <property type="match status" value="1"/>
</dbReference>
<gene>
    <name evidence="3" type="ORF">GCM10009830_44190</name>
</gene>
<accession>A0ABN2HQ78</accession>